<reference evidence="13 14" key="1">
    <citation type="submission" date="2015-04" db="EMBL/GenBank/DDBJ databases">
        <title>Genome sequence of aromatic hydrocarbons-degrading Sphingobium chungbukense DJ77.</title>
        <authorList>
            <person name="Kim Y.-C."/>
            <person name="Chae J.-C."/>
        </authorList>
    </citation>
    <scope>NUCLEOTIDE SEQUENCE [LARGE SCALE GENOMIC DNA]</scope>
    <source>
        <strain evidence="13 14">DJ77</strain>
    </source>
</reference>
<feature type="domain" description="GHMP kinase C-terminal" evidence="12">
    <location>
        <begin position="206"/>
        <end position="278"/>
    </location>
</feature>
<dbReference type="NCBIfam" id="TIGR00154">
    <property type="entry name" value="ispE"/>
    <property type="match status" value="1"/>
</dbReference>
<evidence type="ECO:0000313" key="14">
    <source>
        <dbReference type="Proteomes" id="UP000033874"/>
    </source>
</evidence>
<name>A0A0M3ASC3_9SPHN</name>
<evidence type="ECO:0000256" key="5">
    <source>
        <dbReference type="ARBA" id="ARBA00022741"/>
    </source>
</evidence>
<dbReference type="GO" id="GO:0050515">
    <property type="term" value="F:4-(cytidine 5'-diphospho)-2-C-methyl-D-erythritol kinase activity"/>
    <property type="evidence" value="ECO:0007669"/>
    <property type="project" value="UniProtKB-UniRule"/>
</dbReference>
<dbReference type="PIRSF" id="PIRSF010376">
    <property type="entry name" value="IspE"/>
    <property type="match status" value="1"/>
</dbReference>
<organism evidence="13 14">
    <name type="scientific">Sphingobium chungbukense</name>
    <dbReference type="NCBI Taxonomy" id="56193"/>
    <lineage>
        <taxon>Bacteria</taxon>
        <taxon>Pseudomonadati</taxon>
        <taxon>Pseudomonadota</taxon>
        <taxon>Alphaproteobacteria</taxon>
        <taxon>Sphingomonadales</taxon>
        <taxon>Sphingomonadaceae</taxon>
        <taxon>Sphingobium</taxon>
    </lineage>
</organism>
<dbReference type="Gene3D" id="3.30.230.10">
    <property type="match status" value="1"/>
</dbReference>
<dbReference type="InterPro" id="IPR004424">
    <property type="entry name" value="IspE"/>
</dbReference>
<keyword evidence="7 10" id="KW-0067">ATP-binding</keyword>
<dbReference type="InterPro" id="IPR013750">
    <property type="entry name" value="GHMP_kinase_C_dom"/>
</dbReference>
<evidence type="ECO:0000256" key="1">
    <source>
        <dbReference type="ARBA" id="ARBA00009684"/>
    </source>
</evidence>
<dbReference type="SUPFAM" id="SSF54211">
    <property type="entry name" value="Ribosomal protein S5 domain 2-like"/>
    <property type="match status" value="1"/>
</dbReference>
<dbReference type="PANTHER" id="PTHR43527:SF2">
    <property type="entry name" value="4-DIPHOSPHOCYTIDYL-2-C-METHYL-D-ERYTHRITOL KINASE, CHLOROPLASTIC"/>
    <property type="match status" value="1"/>
</dbReference>
<evidence type="ECO:0000256" key="6">
    <source>
        <dbReference type="ARBA" id="ARBA00022777"/>
    </source>
</evidence>
<comment type="caution">
    <text evidence="13">The sequence shown here is derived from an EMBL/GenBank/DDBJ whole genome shotgun (WGS) entry which is preliminary data.</text>
</comment>
<comment type="function">
    <text evidence="10">Catalyzes the phosphorylation of the position 2 hydroxy group of 4-diphosphocytidyl-2C-methyl-D-erythritol.</text>
</comment>
<evidence type="ECO:0000256" key="4">
    <source>
        <dbReference type="ARBA" id="ARBA00022679"/>
    </source>
</evidence>
<keyword evidence="6 10" id="KW-0418">Kinase</keyword>
<evidence type="ECO:0000256" key="8">
    <source>
        <dbReference type="ARBA" id="ARBA00023229"/>
    </source>
</evidence>
<evidence type="ECO:0000259" key="11">
    <source>
        <dbReference type="Pfam" id="PF00288"/>
    </source>
</evidence>
<accession>A0A0M3ASC3</accession>
<dbReference type="NCBIfam" id="NF011202">
    <property type="entry name" value="PRK14608.1"/>
    <property type="match status" value="1"/>
</dbReference>
<dbReference type="Gene3D" id="3.30.70.890">
    <property type="entry name" value="GHMP kinase, C-terminal domain"/>
    <property type="match status" value="1"/>
</dbReference>
<dbReference type="GO" id="GO:0016114">
    <property type="term" value="P:terpenoid biosynthetic process"/>
    <property type="evidence" value="ECO:0007669"/>
    <property type="project" value="UniProtKB-UniRule"/>
</dbReference>
<feature type="domain" description="GHMP kinase N-terminal" evidence="11">
    <location>
        <begin position="79"/>
        <end position="155"/>
    </location>
</feature>
<feature type="active site" evidence="10">
    <location>
        <position position="149"/>
    </location>
</feature>
<dbReference type="InterPro" id="IPR006204">
    <property type="entry name" value="GHMP_kinase_N_dom"/>
</dbReference>
<comment type="similarity">
    <text evidence="1 10">Belongs to the GHMP kinase family. IspE subfamily.</text>
</comment>
<feature type="active site" evidence="10">
    <location>
        <position position="20"/>
    </location>
</feature>
<dbReference type="GO" id="GO:0019288">
    <property type="term" value="P:isopentenyl diphosphate biosynthetic process, methylerythritol 4-phosphate pathway"/>
    <property type="evidence" value="ECO:0007669"/>
    <property type="project" value="UniProtKB-UniRule"/>
</dbReference>
<dbReference type="InterPro" id="IPR014721">
    <property type="entry name" value="Ribsml_uS5_D2-typ_fold_subgr"/>
</dbReference>
<dbReference type="AlphaFoldDB" id="A0A0M3ASC3"/>
<sequence length="293" mass="30855">MPHVEAECRAGELVETAFAKVNLALHVRKRRPDGYHALESLFVFAEAGDRLAGHVRPDGMISLRVEGPFAQMLDAGPDNLVMKAACALRFHVGKEDGAALVLTKNLPVASGIGGGSADAAAALRLLMRLWDVSIAPETLEQIALSLGSDVPACLSSVTQMVSGRGEVLQRQTIPGLAGMPMLLVNPGVGVSTARIFGGWDQVDRGALAASDLRQLVEAGRNDLEPPAMAVAPVIGEVLSGLRSCEGVAMARMSGSGATCFALFDTERDLVAAATSLREGHPQWWIAETRIRSA</sequence>
<evidence type="ECO:0000256" key="7">
    <source>
        <dbReference type="ARBA" id="ARBA00022840"/>
    </source>
</evidence>
<dbReference type="EC" id="2.7.1.148" evidence="2 10"/>
<gene>
    <name evidence="10" type="primary">ispE</name>
    <name evidence="13" type="ORF">YP76_07395</name>
</gene>
<dbReference type="Pfam" id="PF00288">
    <property type="entry name" value="GHMP_kinases_N"/>
    <property type="match status" value="1"/>
</dbReference>
<keyword evidence="4 10" id="KW-0808">Transferase</keyword>
<dbReference type="InterPro" id="IPR020568">
    <property type="entry name" value="Ribosomal_Su5_D2-typ_SF"/>
</dbReference>
<dbReference type="Pfam" id="PF08544">
    <property type="entry name" value="GHMP_kinases_C"/>
    <property type="match status" value="1"/>
</dbReference>
<protein>
    <recommendedName>
        <fullName evidence="3 10">4-diphosphocytidyl-2-C-methyl-D-erythritol kinase</fullName>
        <shortName evidence="10">CMK</shortName>
        <ecNumber evidence="2 10">2.7.1.148</ecNumber>
    </recommendedName>
    <alternativeName>
        <fullName evidence="9 10">4-(cytidine-5'-diphospho)-2-C-methyl-D-erythritol kinase</fullName>
    </alternativeName>
</protein>
<proteinExistence type="inferred from homology"/>
<dbReference type="HAMAP" id="MF_00061">
    <property type="entry name" value="IspE"/>
    <property type="match status" value="1"/>
</dbReference>
<dbReference type="EMBL" id="LBIC01000003">
    <property type="protein sequence ID" value="KKW92740.1"/>
    <property type="molecule type" value="Genomic_DNA"/>
</dbReference>
<comment type="catalytic activity">
    <reaction evidence="10">
        <text>4-CDP-2-C-methyl-D-erythritol + ATP = 4-CDP-2-C-methyl-D-erythritol 2-phosphate + ADP + H(+)</text>
        <dbReference type="Rhea" id="RHEA:18437"/>
        <dbReference type="ChEBI" id="CHEBI:15378"/>
        <dbReference type="ChEBI" id="CHEBI:30616"/>
        <dbReference type="ChEBI" id="CHEBI:57823"/>
        <dbReference type="ChEBI" id="CHEBI:57919"/>
        <dbReference type="ChEBI" id="CHEBI:456216"/>
        <dbReference type="EC" id="2.7.1.148"/>
    </reaction>
</comment>
<dbReference type="Proteomes" id="UP000033874">
    <property type="component" value="Unassembled WGS sequence"/>
</dbReference>
<feature type="binding site" evidence="10">
    <location>
        <begin position="107"/>
        <end position="117"/>
    </location>
    <ligand>
        <name>ATP</name>
        <dbReference type="ChEBI" id="CHEBI:30616"/>
    </ligand>
</feature>
<evidence type="ECO:0000256" key="3">
    <source>
        <dbReference type="ARBA" id="ARBA00017473"/>
    </source>
</evidence>
<dbReference type="InterPro" id="IPR036554">
    <property type="entry name" value="GHMP_kinase_C_sf"/>
</dbReference>
<dbReference type="SUPFAM" id="SSF55060">
    <property type="entry name" value="GHMP Kinase, C-terminal domain"/>
    <property type="match status" value="1"/>
</dbReference>
<evidence type="ECO:0000256" key="2">
    <source>
        <dbReference type="ARBA" id="ARBA00012052"/>
    </source>
</evidence>
<evidence type="ECO:0000256" key="9">
    <source>
        <dbReference type="ARBA" id="ARBA00032554"/>
    </source>
</evidence>
<dbReference type="RefSeq" id="WP_046762955.1">
    <property type="nucleotide sequence ID" value="NZ_LBIC01000003.1"/>
</dbReference>
<dbReference type="PANTHER" id="PTHR43527">
    <property type="entry name" value="4-DIPHOSPHOCYTIDYL-2-C-METHYL-D-ERYTHRITOL KINASE, CHLOROPLASTIC"/>
    <property type="match status" value="1"/>
</dbReference>
<dbReference type="GO" id="GO:0005524">
    <property type="term" value="F:ATP binding"/>
    <property type="evidence" value="ECO:0007669"/>
    <property type="project" value="UniProtKB-UniRule"/>
</dbReference>
<evidence type="ECO:0000259" key="12">
    <source>
        <dbReference type="Pfam" id="PF08544"/>
    </source>
</evidence>
<keyword evidence="5 10" id="KW-0547">Nucleotide-binding</keyword>
<keyword evidence="8 10" id="KW-0414">Isoprene biosynthesis</keyword>
<dbReference type="PATRIC" id="fig|56193.3.peg.1528"/>
<keyword evidence="14" id="KW-1185">Reference proteome</keyword>
<evidence type="ECO:0000313" key="13">
    <source>
        <dbReference type="EMBL" id="KKW92740.1"/>
    </source>
</evidence>
<evidence type="ECO:0000256" key="10">
    <source>
        <dbReference type="HAMAP-Rule" id="MF_00061"/>
    </source>
</evidence>
<dbReference type="UniPathway" id="UPA00056">
    <property type="reaction ID" value="UER00094"/>
</dbReference>
<dbReference type="STRING" id="56193.YP76_07395"/>
<comment type="pathway">
    <text evidence="10">Isoprenoid biosynthesis; isopentenyl diphosphate biosynthesis via DXP pathway; isopentenyl diphosphate from 1-deoxy-D-xylulose 5-phosphate: step 3/6.</text>
</comment>